<dbReference type="InterPro" id="IPR011545">
    <property type="entry name" value="DEAD/DEAH_box_helicase_dom"/>
</dbReference>
<dbReference type="Pfam" id="PF00270">
    <property type="entry name" value="DEAD"/>
    <property type="match status" value="1"/>
</dbReference>
<reference evidence="9" key="2">
    <citation type="submission" date="2006-09" db="EMBL/GenBank/DDBJ databases">
        <title>The genome sequence of Plasmodium falciparum Dd2.</title>
        <authorList>
            <consortium name="The Broad Institute Genome Sequencing Platform"/>
            <person name="Birren B."/>
            <person name="Lander E."/>
            <person name="Galagan J."/>
            <person name="Nusbaum C."/>
            <person name="Devon K."/>
            <person name="Henn M."/>
            <person name="Jaffe D."/>
            <person name="Butler J."/>
            <person name="Alvarez P."/>
            <person name="Gnerre S."/>
            <person name="Grabherr M."/>
            <person name="Kleber M."/>
            <person name="Mauceli E."/>
            <person name="Brockman W."/>
            <person name="MacCallum I.A."/>
            <person name="Rounsley S."/>
            <person name="Young S."/>
            <person name="LaButti K."/>
            <person name="Pushparaj V."/>
            <person name="DeCaprio D."/>
            <person name="Crawford M."/>
            <person name="Koehrsen M."/>
            <person name="Engels R."/>
            <person name="Montgomery P."/>
            <person name="Pearson M."/>
            <person name="Howarth C."/>
            <person name="Larson L."/>
            <person name="Luoma S."/>
            <person name="White J."/>
            <person name="Kodira C."/>
            <person name="Zeng Q."/>
            <person name="O'Leary S."/>
            <person name="Yandava C."/>
            <person name="Alvarado L."/>
            <person name="Wirth D."/>
            <person name="Volkman S."/>
            <person name="Hartl D."/>
        </authorList>
    </citation>
    <scope>NUCLEOTIDE SEQUENCE [LARGE SCALE GENOMIC DNA]</scope>
</reference>
<keyword evidence="3" id="KW-0378">Hydrolase</keyword>
<evidence type="ECO:0000256" key="1">
    <source>
        <dbReference type="ARBA" id="ARBA00012552"/>
    </source>
</evidence>
<dbReference type="PANTHER" id="PTHR47958">
    <property type="entry name" value="ATP-DEPENDENT RNA HELICASE DBP3"/>
    <property type="match status" value="1"/>
</dbReference>
<evidence type="ECO:0000256" key="4">
    <source>
        <dbReference type="ARBA" id="ARBA00022806"/>
    </source>
</evidence>
<feature type="domain" description="Helicase C-terminal" evidence="7">
    <location>
        <begin position="66"/>
        <end position="215"/>
    </location>
</feature>
<dbReference type="GO" id="GO:0016787">
    <property type="term" value="F:hydrolase activity"/>
    <property type="evidence" value="ECO:0007669"/>
    <property type="project" value="UniProtKB-KW"/>
</dbReference>
<dbReference type="KEGG" id="pfd:PFDG_03281"/>
<evidence type="ECO:0000256" key="3">
    <source>
        <dbReference type="ARBA" id="ARBA00022801"/>
    </source>
</evidence>
<evidence type="ECO:0000259" key="6">
    <source>
        <dbReference type="PROSITE" id="PS51192"/>
    </source>
</evidence>
<dbReference type="SUPFAM" id="SSF52540">
    <property type="entry name" value="P-loop containing nucleoside triphosphate hydrolases"/>
    <property type="match status" value="1"/>
</dbReference>
<dbReference type="EC" id="3.6.4.13" evidence="1"/>
<proteinExistence type="predicted"/>
<dbReference type="PROSITE" id="PS51192">
    <property type="entry name" value="HELICASE_ATP_BIND_1"/>
    <property type="match status" value="1"/>
</dbReference>
<dbReference type="Proteomes" id="UP000054282">
    <property type="component" value="Unassembled WGS sequence"/>
</dbReference>
<reference evidence="9" key="1">
    <citation type="submission" date="2006-09" db="EMBL/GenBank/DDBJ databases">
        <title>Annotation of Plasmodium falciparum Dd2.</title>
        <authorList>
            <consortium name="The Broad Institute Genome Sequencing Platform"/>
            <person name="Volkman S.K."/>
            <person name="Neafsey D.E."/>
            <person name="Dash A.P."/>
            <person name="Chitnis C.E."/>
            <person name="Hartl D.L."/>
            <person name="Young S.K."/>
            <person name="Zeng Q."/>
            <person name="Koehrsen M."/>
            <person name="Alvarado L."/>
            <person name="Berlin A."/>
            <person name="Borenstein D."/>
            <person name="Chapman S.B."/>
            <person name="Chen Z."/>
            <person name="Engels R."/>
            <person name="Freedman E."/>
            <person name="Gellesch M."/>
            <person name="Goldberg J."/>
            <person name="Griggs A."/>
            <person name="Gujja S."/>
            <person name="Heilman E.R."/>
            <person name="Heiman D.I."/>
            <person name="Howarth C."/>
            <person name="Jen D."/>
            <person name="Larson L."/>
            <person name="Mehta T."/>
            <person name="Neiman D."/>
            <person name="Park D."/>
            <person name="Pearson M."/>
            <person name="Roberts A."/>
            <person name="Saif S."/>
            <person name="Shea T."/>
            <person name="Shenoy N."/>
            <person name="Sisk P."/>
            <person name="Stolte C."/>
            <person name="Sykes S."/>
            <person name="Walk T."/>
            <person name="White J."/>
            <person name="Yandava C."/>
            <person name="Haas B."/>
            <person name="Henn M.R."/>
            <person name="Nusbaum C."/>
            <person name="Birren B."/>
        </authorList>
    </citation>
    <scope>NUCLEOTIDE SEQUENCE [LARGE SCALE GENOMIC DNA]</scope>
</reference>
<dbReference type="GO" id="GO:0005524">
    <property type="term" value="F:ATP binding"/>
    <property type="evidence" value="ECO:0007669"/>
    <property type="project" value="UniProtKB-KW"/>
</dbReference>
<name>A0A0L7M2V3_PLAF4</name>
<dbReference type="AlphaFoldDB" id="A0A0L7M2V3"/>
<dbReference type="EMBL" id="DS016471">
    <property type="protein sequence ID" value="KOB87171.1"/>
    <property type="molecule type" value="Genomic_DNA"/>
</dbReference>
<dbReference type="GO" id="GO:0003724">
    <property type="term" value="F:RNA helicase activity"/>
    <property type="evidence" value="ECO:0007669"/>
    <property type="project" value="UniProtKB-EC"/>
</dbReference>
<organism evidence="8 9">
    <name type="scientific">Plasmodium falciparum (isolate Dd2)</name>
    <dbReference type="NCBI Taxonomy" id="57267"/>
    <lineage>
        <taxon>Eukaryota</taxon>
        <taxon>Sar</taxon>
        <taxon>Alveolata</taxon>
        <taxon>Apicomplexa</taxon>
        <taxon>Aconoidasida</taxon>
        <taxon>Haemosporida</taxon>
        <taxon>Plasmodiidae</taxon>
        <taxon>Plasmodium</taxon>
        <taxon>Plasmodium (Laverania)</taxon>
    </lineage>
</organism>
<keyword evidence="2" id="KW-0547">Nucleotide-binding</keyword>
<dbReference type="SMART" id="SM00490">
    <property type="entry name" value="HELICc"/>
    <property type="match status" value="1"/>
</dbReference>
<evidence type="ECO:0000313" key="9">
    <source>
        <dbReference type="Proteomes" id="UP000054282"/>
    </source>
</evidence>
<dbReference type="InterPro" id="IPR014001">
    <property type="entry name" value="Helicase_ATP-bd"/>
</dbReference>
<keyword evidence="4" id="KW-0347">Helicase</keyword>
<dbReference type="PROSITE" id="PS51194">
    <property type="entry name" value="HELICASE_CTER"/>
    <property type="match status" value="1"/>
</dbReference>
<dbReference type="Gene3D" id="3.40.50.300">
    <property type="entry name" value="P-loop containing nucleotide triphosphate hydrolases"/>
    <property type="match status" value="1"/>
</dbReference>
<evidence type="ECO:0000259" key="7">
    <source>
        <dbReference type="PROSITE" id="PS51194"/>
    </source>
</evidence>
<sequence length="277" mass="31225">MIMFNKKRMTLEQCRYLCFDEADRLIDLGFEEEVRNTLDHFSNQRQTLLFSATMPKKIQEFAKSTLVNPIIINVVLQKTGPPVLIFCENKKDVDDVHEYLLLKGVNAVAIHGNLGQSERQEAINLFREGKKDILVGTDVASKGLDFPSIEHVINYDMPKDIENYVHRIGRTGRCGKTGIATTFINKNQEEAILLDLKALLIEAKQKIPPLLEMLDSKGLNLKEIGGVKGCPSCGGLGHRITQCSKLESQRNKQTLVTNKDILSNNKYNSMNAYTGDW</sequence>
<gene>
    <name evidence="8" type="ORF">PFDG_03281</name>
</gene>
<dbReference type="Pfam" id="PF00271">
    <property type="entry name" value="Helicase_C"/>
    <property type="match status" value="1"/>
</dbReference>
<protein>
    <recommendedName>
        <fullName evidence="1">RNA helicase</fullName>
        <ecNumber evidence="1">3.6.4.13</ecNumber>
    </recommendedName>
</protein>
<evidence type="ECO:0000256" key="5">
    <source>
        <dbReference type="ARBA" id="ARBA00022840"/>
    </source>
</evidence>
<evidence type="ECO:0000313" key="8">
    <source>
        <dbReference type="EMBL" id="KOB87171.1"/>
    </source>
</evidence>
<dbReference type="InterPro" id="IPR027417">
    <property type="entry name" value="P-loop_NTPase"/>
</dbReference>
<keyword evidence="5" id="KW-0067">ATP-binding</keyword>
<feature type="domain" description="Helicase ATP-binding" evidence="6">
    <location>
        <begin position="1"/>
        <end position="72"/>
    </location>
</feature>
<dbReference type="InterPro" id="IPR001650">
    <property type="entry name" value="Helicase_C-like"/>
</dbReference>
<dbReference type="CDD" id="cd18787">
    <property type="entry name" value="SF2_C_DEAD"/>
    <property type="match status" value="1"/>
</dbReference>
<accession>A0A0L7M2V3</accession>
<evidence type="ECO:0000256" key="2">
    <source>
        <dbReference type="ARBA" id="ARBA00022741"/>
    </source>
</evidence>
<dbReference type="GO" id="GO:0003676">
    <property type="term" value="F:nucleic acid binding"/>
    <property type="evidence" value="ECO:0007669"/>
    <property type="project" value="InterPro"/>
</dbReference>
<dbReference type="OrthoDB" id="196131at2759"/>